<reference evidence="1 2" key="1">
    <citation type="submission" date="2019-10" db="EMBL/GenBank/DDBJ databases">
        <title>Genome of the temperate Pseudomonas aerugionosa phage vB_Pae-SS2019XI.</title>
        <authorList>
            <person name="Hammerl J.A."/>
            <person name="Jaeckel C."/>
            <person name="Schnehle S."/>
            <person name="Schmoger S."/>
        </authorList>
    </citation>
    <scope>NUCLEOTIDE SEQUENCE [LARGE SCALE GENOMIC DNA]</scope>
</reference>
<accession>A0A6G6XH90</accession>
<gene>
    <name evidence="1" type="ORF">vBPaeSS2019XI_073</name>
</gene>
<name>A0A6G6XH90_9CAUD</name>
<protein>
    <submittedName>
        <fullName evidence="1">Uncharacterized protein</fullName>
    </submittedName>
</protein>
<dbReference type="EMBL" id="MN536026">
    <property type="protein sequence ID" value="QIG56951.1"/>
    <property type="molecule type" value="Genomic_DNA"/>
</dbReference>
<evidence type="ECO:0000313" key="2">
    <source>
        <dbReference type="Proteomes" id="UP000502584"/>
    </source>
</evidence>
<dbReference type="Proteomes" id="UP000502584">
    <property type="component" value="Segment"/>
</dbReference>
<organism evidence="1 2">
    <name type="scientific">Pseudomonas phage vB_Pae-SS2019XI</name>
    <dbReference type="NCBI Taxonomy" id="2660688"/>
    <lineage>
        <taxon>Viruses</taxon>
        <taxon>Duplodnaviria</taxon>
        <taxon>Heunggongvirae</taxon>
        <taxon>Uroviricota</taxon>
        <taxon>Caudoviricetes</taxon>
        <taxon>Casjensviridae</taxon>
        <taxon>Maxdohrnvirus</taxon>
        <taxon>Maxdohrnvirus SS2019XI</taxon>
    </lineage>
</organism>
<keyword evidence="2" id="KW-1185">Reference proteome</keyword>
<proteinExistence type="predicted"/>
<evidence type="ECO:0000313" key="1">
    <source>
        <dbReference type="EMBL" id="QIG56951.1"/>
    </source>
</evidence>
<sequence>MNLPSWVTDPALSDEERRRMLLIYRLRRAALFHNASGSLPVLSKAVGCHPNHLHVAMSRGRLSLKVDLALKALVGSAWTETPQSAEA</sequence>